<keyword evidence="9 17" id="KW-0809">Transit peptide</keyword>
<keyword evidence="8 17" id="KW-0479">Metal-binding</keyword>
<feature type="region of interest" description="Disordered" evidence="18">
    <location>
        <begin position="585"/>
        <end position="612"/>
    </location>
</feature>
<evidence type="ECO:0000256" key="8">
    <source>
        <dbReference type="ARBA" id="ARBA00022723"/>
    </source>
</evidence>
<feature type="compositionally biased region" description="Polar residues" evidence="18">
    <location>
        <begin position="595"/>
        <end position="612"/>
    </location>
</feature>
<dbReference type="OrthoDB" id="10262323at2759"/>
<evidence type="ECO:0000256" key="17">
    <source>
        <dbReference type="RuleBase" id="RU362038"/>
    </source>
</evidence>
<evidence type="ECO:0000259" key="19">
    <source>
        <dbReference type="Pfam" id="PF00330"/>
    </source>
</evidence>
<evidence type="ECO:0000256" key="18">
    <source>
        <dbReference type="SAM" id="MobiDB-lite"/>
    </source>
</evidence>
<comment type="cofactor">
    <cofactor evidence="17">
        <name>[4Fe-4S] cluster</name>
        <dbReference type="ChEBI" id="CHEBI:49883"/>
    </cofactor>
    <text evidence="17">Binds 1 [4Fe-4S] cluster per subunit.</text>
</comment>
<evidence type="ECO:0000256" key="6">
    <source>
        <dbReference type="ARBA" id="ARBA00021560"/>
    </source>
</evidence>
<dbReference type="UniPathway" id="UPA00033">
    <property type="reaction ID" value="UER01027"/>
</dbReference>
<keyword evidence="14 17" id="KW-0456">Lyase</keyword>
<accession>A0A6G1JD84</accession>
<keyword evidence="11 17" id="KW-0411">Iron-sulfur</keyword>
<dbReference type="FunFam" id="3.30.499.10:FF:000013">
    <property type="entry name" value="Homoaconitase, mitochondrial"/>
    <property type="match status" value="1"/>
</dbReference>
<comment type="subcellular location">
    <subcellularLocation>
        <location evidence="2 17">Mitochondrion</location>
    </subcellularLocation>
</comment>
<feature type="domain" description="Aconitase A/isopropylmalate dehydratase small subunit swivel" evidence="20">
    <location>
        <begin position="608"/>
        <end position="729"/>
    </location>
</feature>
<feature type="domain" description="Aconitase/3-isopropylmalate dehydratase large subunit alpha/beta/alpha" evidence="19">
    <location>
        <begin position="81"/>
        <end position="538"/>
    </location>
</feature>
<dbReference type="EC" id="4.2.1.36" evidence="5 17"/>
<dbReference type="Proteomes" id="UP000799291">
    <property type="component" value="Unassembled WGS sequence"/>
</dbReference>
<dbReference type="Pfam" id="PF00694">
    <property type="entry name" value="Aconitase_C"/>
    <property type="match status" value="1"/>
</dbReference>
<evidence type="ECO:0000256" key="2">
    <source>
        <dbReference type="ARBA" id="ARBA00004173"/>
    </source>
</evidence>
<dbReference type="InterPro" id="IPR036008">
    <property type="entry name" value="Aconitase_4Fe-4S_dom"/>
</dbReference>
<evidence type="ECO:0000313" key="22">
    <source>
        <dbReference type="Proteomes" id="UP000799291"/>
    </source>
</evidence>
<keyword evidence="12 17" id="KW-0496">Mitochondrion</keyword>
<keyword evidence="22" id="KW-1185">Reference proteome</keyword>
<dbReference type="Gene3D" id="3.30.499.10">
    <property type="entry name" value="Aconitase, domain 3"/>
    <property type="match status" value="2"/>
</dbReference>
<dbReference type="EMBL" id="MU005573">
    <property type="protein sequence ID" value="KAF2688524.1"/>
    <property type="molecule type" value="Genomic_DNA"/>
</dbReference>
<comment type="similarity">
    <text evidence="4 17">Belongs to the aconitase/IPM isomerase family.</text>
</comment>
<evidence type="ECO:0000256" key="1">
    <source>
        <dbReference type="ARBA" id="ARBA00003422"/>
    </source>
</evidence>
<keyword evidence="13 17" id="KW-0457">Lysine biosynthesis</keyword>
<comment type="catalytic activity">
    <reaction evidence="15 17">
        <text>(2R,3S)-homoisocitrate = cis-homoaconitate + H2O</text>
        <dbReference type="Rhea" id="RHEA:15485"/>
        <dbReference type="ChEBI" id="CHEBI:15377"/>
        <dbReference type="ChEBI" id="CHEBI:15404"/>
        <dbReference type="ChEBI" id="CHEBI:58174"/>
        <dbReference type="EC" id="4.2.1.36"/>
    </reaction>
</comment>
<evidence type="ECO:0000256" key="9">
    <source>
        <dbReference type="ARBA" id="ARBA00022946"/>
    </source>
</evidence>
<evidence type="ECO:0000256" key="7">
    <source>
        <dbReference type="ARBA" id="ARBA00022605"/>
    </source>
</evidence>
<dbReference type="PRINTS" id="PR00415">
    <property type="entry name" value="ACONITASE"/>
</dbReference>
<dbReference type="Pfam" id="PF00330">
    <property type="entry name" value="Aconitase"/>
    <property type="match status" value="1"/>
</dbReference>
<dbReference type="PROSITE" id="PS00450">
    <property type="entry name" value="ACONITASE_1"/>
    <property type="match status" value="1"/>
</dbReference>
<dbReference type="GO" id="GO:0051539">
    <property type="term" value="F:4 iron, 4 sulfur cluster binding"/>
    <property type="evidence" value="ECO:0007669"/>
    <property type="project" value="UniProtKB-UniRule"/>
</dbReference>
<gene>
    <name evidence="21" type="ORF">K458DRAFT_359275</name>
</gene>
<proteinExistence type="inferred from homology"/>
<evidence type="ECO:0000256" key="16">
    <source>
        <dbReference type="ARBA" id="ARBA00032706"/>
    </source>
</evidence>
<dbReference type="InterPro" id="IPR015931">
    <property type="entry name" value="Acnase/IPM_dHydase_lsu_aba_1/3"/>
</dbReference>
<dbReference type="InterPro" id="IPR018136">
    <property type="entry name" value="Aconitase_4Fe-4S_BS"/>
</dbReference>
<dbReference type="PROSITE" id="PS01244">
    <property type="entry name" value="ACONITASE_2"/>
    <property type="match status" value="1"/>
</dbReference>
<dbReference type="SUPFAM" id="SSF53732">
    <property type="entry name" value="Aconitase iron-sulfur domain"/>
    <property type="match status" value="1"/>
</dbReference>
<organism evidence="21 22">
    <name type="scientific">Lentithecium fluviatile CBS 122367</name>
    <dbReference type="NCBI Taxonomy" id="1168545"/>
    <lineage>
        <taxon>Eukaryota</taxon>
        <taxon>Fungi</taxon>
        <taxon>Dikarya</taxon>
        <taxon>Ascomycota</taxon>
        <taxon>Pezizomycotina</taxon>
        <taxon>Dothideomycetes</taxon>
        <taxon>Pleosporomycetidae</taxon>
        <taxon>Pleosporales</taxon>
        <taxon>Massarineae</taxon>
        <taxon>Lentitheciaceae</taxon>
        <taxon>Lentithecium</taxon>
    </lineage>
</organism>
<dbReference type="Gene3D" id="3.20.19.10">
    <property type="entry name" value="Aconitase, domain 4"/>
    <property type="match status" value="1"/>
</dbReference>
<dbReference type="InterPro" id="IPR001030">
    <property type="entry name" value="Acoase/IPM_deHydtase_lsu_aba"/>
</dbReference>
<evidence type="ECO:0000256" key="14">
    <source>
        <dbReference type="ARBA" id="ARBA00023239"/>
    </source>
</evidence>
<comment type="function">
    <text evidence="1 17">Catalyzes the reversible hydration of cis-homoaconitate to (2R,3S)-homoisocitrate, a step in the alpha-aminoadipate pathway for lysine biosynthesis.</text>
</comment>
<feature type="region of interest" description="Disordered" evidence="18">
    <location>
        <begin position="742"/>
        <end position="776"/>
    </location>
</feature>
<dbReference type="InterPro" id="IPR050067">
    <property type="entry name" value="IPM_dehydratase_rel_enz"/>
</dbReference>
<dbReference type="InterPro" id="IPR039386">
    <property type="entry name" value="Homoaconitase_swivel"/>
</dbReference>
<evidence type="ECO:0000256" key="5">
    <source>
        <dbReference type="ARBA" id="ARBA00012022"/>
    </source>
</evidence>
<evidence type="ECO:0000256" key="15">
    <source>
        <dbReference type="ARBA" id="ARBA00029338"/>
    </source>
</evidence>
<evidence type="ECO:0000256" key="10">
    <source>
        <dbReference type="ARBA" id="ARBA00023004"/>
    </source>
</evidence>
<keyword evidence="10 17" id="KW-0408">Iron</keyword>
<evidence type="ECO:0000259" key="20">
    <source>
        <dbReference type="Pfam" id="PF00694"/>
    </source>
</evidence>
<evidence type="ECO:0000256" key="11">
    <source>
        <dbReference type="ARBA" id="ARBA00023014"/>
    </source>
</evidence>
<sequence length="838" mass="90482">MAMSMRAARLLGCRQALLRTRLPLRAATQLPRPIAAQRTFSMSRPRHDEPEVFHSLKEGPAASFLSTFQQKTTVPQTLTEKIVQRYAVGIAEGKVLKSGDYVTLQPHRCMTHDNSWPVALKFMSIGATKIHDREQIVLTLDHDVQNKSEKNLKKYNQIEEFAKKQDVVFYPAGRGIGHQIMVEEGYAWPGTLAVASDSHSNMYGGIGCLGTPVVRTDAASIWATGKTWWQIPPVAKVTFQGAMPKGVTGKDVIVALAGLFNNDEVLNHAIEFTGRDETLRTIPVDDRLTIANMTTEWGALTGLFPIDSVLHAWLRAKATDAAMHAGQSDYKDHHQQQFQHGRIDKLFTATGIVGKQTGHIFQPALAADKGAVYAKELFLDLSTLSPYVSGPNSVKVATPLNELQSQDIKVNKAYLVSCTNSRASDLAAAAKVFKDAAAANDGQTPKIPEHVNFYIAAASIPEQRAAEEQGDWQALLDAGAQPLPAGCGPCIGLGTGLLEPGEVGISASNRNFKGRMGSPDAKAYLASPEVVAASALSGKISGPGWYEEPAGYTGVRRGEGDGVVEEERMMTIEDMLEKAIRQAEEQIESAENAAVESQSINPPGSASESESLTEILPGFPEKISGEIVFCDADNINTDGIYPGKYTYQDDVTREKMAEVCMENYDPSFGAVAKAGDILVSGFNFGCGSSREQAATAILAKGIPLVVAGSFGNIFSRNSINNALMGVEVPKLANRLREVFSSSVPAASQQNMKESSQNRESLDSPPPGAVAQPAQSKQLTRRTGWTLEWDVRRSTVNVQEGPNGPKWNIKVGELPPNVQEIVALGGLESWVRKEIGGTV</sequence>
<dbReference type="NCBIfam" id="TIGR00139">
    <property type="entry name" value="h_aconitase"/>
    <property type="match status" value="1"/>
</dbReference>
<dbReference type="InterPro" id="IPR000573">
    <property type="entry name" value="AconitaseA/IPMdHydase_ssu_swvl"/>
</dbReference>
<evidence type="ECO:0000313" key="21">
    <source>
        <dbReference type="EMBL" id="KAF2688524.1"/>
    </source>
</evidence>
<dbReference type="AlphaFoldDB" id="A0A6G1JD84"/>
<dbReference type="GO" id="GO:0004409">
    <property type="term" value="F:homoaconitate hydratase activity"/>
    <property type="evidence" value="ECO:0007669"/>
    <property type="project" value="UniProtKB-UniRule"/>
</dbReference>
<dbReference type="InterPro" id="IPR015928">
    <property type="entry name" value="Aconitase/3IPM_dehydase_swvl"/>
</dbReference>
<feature type="compositionally biased region" description="Polar residues" evidence="18">
    <location>
        <begin position="742"/>
        <end position="754"/>
    </location>
</feature>
<evidence type="ECO:0000256" key="4">
    <source>
        <dbReference type="ARBA" id="ARBA00007185"/>
    </source>
</evidence>
<dbReference type="PANTHER" id="PTHR43822:SF2">
    <property type="entry name" value="HOMOACONITASE, MITOCHONDRIAL"/>
    <property type="match status" value="1"/>
</dbReference>
<evidence type="ECO:0000256" key="3">
    <source>
        <dbReference type="ARBA" id="ARBA00005106"/>
    </source>
</evidence>
<dbReference type="InterPro" id="IPR004418">
    <property type="entry name" value="Homoaconitase_mito"/>
</dbReference>
<dbReference type="GO" id="GO:0019878">
    <property type="term" value="P:lysine biosynthetic process via aminoadipic acid"/>
    <property type="evidence" value="ECO:0007669"/>
    <property type="project" value="UniProtKB-UniRule"/>
</dbReference>
<keyword evidence="7 17" id="KW-0028">Amino-acid biosynthesis</keyword>
<dbReference type="GO" id="GO:0046872">
    <property type="term" value="F:metal ion binding"/>
    <property type="evidence" value="ECO:0007669"/>
    <property type="project" value="UniProtKB-UniRule"/>
</dbReference>
<dbReference type="PANTHER" id="PTHR43822">
    <property type="entry name" value="HOMOACONITASE, MITOCHONDRIAL-RELATED"/>
    <property type="match status" value="1"/>
</dbReference>
<name>A0A6G1JD84_9PLEO</name>
<evidence type="ECO:0000256" key="12">
    <source>
        <dbReference type="ARBA" id="ARBA00023128"/>
    </source>
</evidence>
<protein>
    <recommendedName>
        <fullName evidence="6 17">Homoaconitase, mitochondrial</fullName>
        <ecNumber evidence="5 17">4.2.1.36</ecNumber>
    </recommendedName>
    <alternativeName>
        <fullName evidence="16 17">Homoaconitate hydratase</fullName>
    </alternativeName>
</protein>
<reference evidence="21" key="1">
    <citation type="journal article" date="2020" name="Stud. Mycol.">
        <title>101 Dothideomycetes genomes: a test case for predicting lifestyles and emergence of pathogens.</title>
        <authorList>
            <person name="Haridas S."/>
            <person name="Albert R."/>
            <person name="Binder M."/>
            <person name="Bloem J."/>
            <person name="Labutti K."/>
            <person name="Salamov A."/>
            <person name="Andreopoulos B."/>
            <person name="Baker S."/>
            <person name="Barry K."/>
            <person name="Bills G."/>
            <person name="Bluhm B."/>
            <person name="Cannon C."/>
            <person name="Castanera R."/>
            <person name="Culley D."/>
            <person name="Daum C."/>
            <person name="Ezra D."/>
            <person name="Gonzalez J."/>
            <person name="Henrissat B."/>
            <person name="Kuo A."/>
            <person name="Liang C."/>
            <person name="Lipzen A."/>
            <person name="Lutzoni F."/>
            <person name="Magnuson J."/>
            <person name="Mondo S."/>
            <person name="Nolan M."/>
            <person name="Ohm R."/>
            <person name="Pangilinan J."/>
            <person name="Park H.-J."/>
            <person name="Ramirez L."/>
            <person name="Alfaro M."/>
            <person name="Sun H."/>
            <person name="Tritt A."/>
            <person name="Yoshinaga Y."/>
            <person name="Zwiers L.-H."/>
            <person name="Turgeon B."/>
            <person name="Goodwin S."/>
            <person name="Spatafora J."/>
            <person name="Crous P."/>
            <person name="Grigoriev I."/>
        </authorList>
    </citation>
    <scope>NUCLEOTIDE SEQUENCE</scope>
    <source>
        <strain evidence="21">CBS 122367</strain>
    </source>
</reference>
<dbReference type="CDD" id="cd01674">
    <property type="entry name" value="Homoaconitase_Swivel"/>
    <property type="match status" value="1"/>
</dbReference>
<comment type="pathway">
    <text evidence="3 17">Amino-acid biosynthesis; L-lysine biosynthesis via AAA pathway; L-alpha-aminoadipate from 2-oxoglutarate: step 3/5.</text>
</comment>
<dbReference type="GO" id="GO:0005739">
    <property type="term" value="C:mitochondrion"/>
    <property type="evidence" value="ECO:0007669"/>
    <property type="project" value="UniProtKB-SubCell"/>
</dbReference>
<evidence type="ECO:0000256" key="13">
    <source>
        <dbReference type="ARBA" id="ARBA00023154"/>
    </source>
</evidence>
<dbReference type="SUPFAM" id="SSF52016">
    <property type="entry name" value="LeuD/IlvD-like"/>
    <property type="match status" value="1"/>
</dbReference>